<accession>A0AAV7Q9L2</accession>
<name>A0AAV7Q9L2_PLEWA</name>
<feature type="compositionally biased region" description="Basic residues" evidence="10">
    <location>
        <begin position="1"/>
        <end position="10"/>
    </location>
</feature>
<keyword evidence="7" id="KW-0650">Protein phosphatase inhibitor</keyword>
<evidence type="ECO:0000256" key="9">
    <source>
        <dbReference type="ARBA" id="ARBA00030254"/>
    </source>
</evidence>
<proteinExistence type="inferred from homology"/>
<keyword evidence="6" id="KW-0597">Phosphoprotein</keyword>
<dbReference type="InterPro" id="IPR008466">
    <property type="entry name" value="PPP1R1A/B/C"/>
</dbReference>
<dbReference type="Proteomes" id="UP001066276">
    <property type="component" value="Chromosome 6"/>
</dbReference>
<evidence type="ECO:0000256" key="6">
    <source>
        <dbReference type="ARBA" id="ARBA00022553"/>
    </source>
</evidence>
<evidence type="ECO:0000256" key="2">
    <source>
        <dbReference type="ARBA" id="ARBA00004496"/>
    </source>
</evidence>
<dbReference type="PANTHER" id="PTHR15417">
    <property type="entry name" value="PROTEIN PHOSPHATASE INHIBITOR AND DOPAMINE- AND CAMP-REGULATED NEURONAL PHOSPHOPROTEIN"/>
    <property type="match status" value="1"/>
</dbReference>
<evidence type="ECO:0000256" key="3">
    <source>
        <dbReference type="ARBA" id="ARBA00007775"/>
    </source>
</evidence>
<dbReference type="Pfam" id="PF05395">
    <property type="entry name" value="DARPP-32"/>
    <property type="match status" value="1"/>
</dbReference>
<evidence type="ECO:0000256" key="10">
    <source>
        <dbReference type="SAM" id="MobiDB-lite"/>
    </source>
</evidence>
<dbReference type="GO" id="GO:0035556">
    <property type="term" value="P:intracellular signal transduction"/>
    <property type="evidence" value="ECO:0007669"/>
    <property type="project" value="TreeGrafter"/>
</dbReference>
<evidence type="ECO:0000256" key="7">
    <source>
        <dbReference type="ARBA" id="ARBA00023272"/>
    </source>
</evidence>
<evidence type="ECO:0000256" key="8">
    <source>
        <dbReference type="ARBA" id="ARBA00029874"/>
    </source>
</evidence>
<evidence type="ECO:0000256" key="1">
    <source>
        <dbReference type="ARBA" id="ARBA00002900"/>
    </source>
</evidence>
<evidence type="ECO:0000313" key="11">
    <source>
        <dbReference type="EMBL" id="KAJ1135273.1"/>
    </source>
</evidence>
<evidence type="ECO:0000256" key="4">
    <source>
        <dbReference type="ARBA" id="ARBA00020090"/>
    </source>
</evidence>
<evidence type="ECO:0000313" key="12">
    <source>
        <dbReference type="Proteomes" id="UP001066276"/>
    </source>
</evidence>
<dbReference type="GO" id="GO:0005737">
    <property type="term" value="C:cytoplasm"/>
    <property type="evidence" value="ECO:0007669"/>
    <property type="project" value="UniProtKB-SubCell"/>
</dbReference>
<comment type="similarity">
    <text evidence="3">Belongs to the protein phosphatase inhibitor 1 family.</text>
</comment>
<organism evidence="11 12">
    <name type="scientific">Pleurodeles waltl</name>
    <name type="common">Iberian ribbed newt</name>
    <dbReference type="NCBI Taxonomy" id="8319"/>
    <lineage>
        <taxon>Eukaryota</taxon>
        <taxon>Metazoa</taxon>
        <taxon>Chordata</taxon>
        <taxon>Craniata</taxon>
        <taxon>Vertebrata</taxon>
        <taxon>Euteleostomi</taxon>
        <taxon>Amphibia</taxon>
        <taxon>Batrachia</taxon>
        <taxon>Caudata</taxon>
        <taxon>Salamandroidea</taxon>
        <taxon>Salamandridae</taxon>
        <taxon>Pleurodelinae</taxon>
        <taxon>Pleurodeles</taxon>
    </lineage>
</organism>
<feature type="compositionally biased region" description="Basic and acidic residues" evidence="10">
    <location>
        <begin position="193"/>
        <end position="220"/>
    </location>
</feature>
<dbReference type="AlphaFoldDB" id="A0AAV7Q9L2"/>
<dbReference type="EMBL" id="JANPWB010000010">
    <property type="protein sequence ID" value="KAJ1135273.1"/>
    <property type="molecule type" value="Genomic_DNA"/>
</dbReference>
<feature type="compositionally biased region" description="Polar residues" evidence="10">
    <location>
        <begin position="85"/>
        <end position="101"/>
    </location>
</feature>
<protein>
    <recommendedName>
        <fullName evidence="4">Protein phosphatase 1 regulatory subunit 1B</fullName>
    </recommendedName>
    <alternativeName>
        <fullName evidence="8">DARPP-32</fullName>
    </alternativeName>
    <alternativeName>
        <fullName evidence="9">Dopamine- and cAMP-regulated neuronal phosphoprotein</fullName>
    </alternativeName>
</protein>
<keyword evidence="5" id="KW-0963">Cytoplasm</keyword>
<gene>
    <name evidence="11" type="ORF">NDU88_001714</name>
</gene>
<keyword evidence="12" id="KW-1185">Reference proteome</keyword>
<dbReference type="GO" id="GO:0004864">
    <property type="term" value="F:protein phosphatase inhibitor activity"/>
    <property type="evidence" value="ECO:0007669"/>
    <property type="project" value="UniProtKB-KW"/>
</dbReference>
<feature type="region of interest" description="Disordered" evidence="10">
    <location>
        <begin position="180"/>
        <end position="233"/>
    </location>
</feature>
<feature type="compositionally biased region" description="Acidic residues" evidence="10">
    <location>
        <begin position="102"/>
        <end position="144"/>
    </location>
</feature>
<dbReference type="PANTHER" id="PTHR15417:SF2">
    <property type="entry name" value="PROTEIN PHOSPHATASE 1 REGULATORY SUBUNIT 1B"/>
    <property type="match status" value="1"/>
</dbReference>
<sequence length="233" mass="25575">MDRKDRKKIHFAVSAPPTQLDARSVEMIRRRRPTPATLFRVPGDPVSPEEDTSFQRSGGDGHPLKSKRPGSCSYVPPSLKAVQRIVQSHLDSISSRGGNSETAEEDPETLDEDEEPPDEDPECLEEEPEPLNEDPEPEDDDASEGADCSDTLQETPDDEYAVLCRLEQYTGRLLLTEAKRLEATEQESSKSTGPEERQPDTEGTKDTKQSAERGPGEKAPPEPPAQGPTAALT</sequence>
<reference evidence="11" key="1">
    <citation type="journal article" date="2022" name="bioRxiv">
        <title>Sequencing and chromosome-scale assembly of the giantPleurodeles waltlgenome.</title>
        <authorList>
            <person name="Brown T."/>
            <person name="Elewa A."/>
            <person name="Iarovenko S."/>
            <person name="Subramanian E."/>
            <person name="Araus A.J."/>
            <person name="Petzold A."/>
            <person name="Susuki M."/>
            <person name="Suzuki K.-i.T."/>
            <person name="Hayashi T."/>
            <person name="Toyoda A."/>
            <person name="Oliveira C."/>
            <person name="Osipova E."/>
            <person name="Leigh N.D."/>
            <person name="Simon A."/>
            <person name="Yun M.H."/>
        </authorList>
    </citation>
    <scope>NUCLEOTIDE SEQUENCE</scope>
    <source>
        <strain evidence="11">20211129_DDA</strain>
        <tissue evidence="11">Liver</tissue>
    </source>
</reference>
<comment type="caution">
    <text evidence="11">The sequence shown here is derived from an EMBL/GenBank/DDBJ whole genome shotgun (WGS) entry which is preliminary data.</text>
</comment>
<comment type="subcellular location">
    <subcellularLocation>
        <location evidence="2">Cytoplasm</location>
    </subcellularLocation>
</comment>
<evidence type="ECO:0000256" key="5">
    <source>
        <dbReference type="ARBA" id="ARBA00022490"/>
    </source>
</evidence>
<comment type="function">
    <text evidence="1">Inhibitor of protein-phosphatase 1.</text>
</comment>
<feature type="region of interest" description="Disordered" evidence="10">
    <location>
        <begin position="1"/>
        <end position="159"/>
    </location>
</feature>